<dbReference type="PANTHER" id="PTHR11926:SF1412">
    <property type="entry name" value="UDP-GLYCOSYLTRANSFERASE 83A1-LIKE"/>
    <property type="match status" value="1"/>
</dbReference>
<organism evidence="3 4">
    <name type="scientific">Stephania japonica</name>
    <dbReference type="NCBI Taxonomy" id="461633"/>
    <lineage>
        <taxon>Eukaryota</taxon>
        <taxon>Viridiplantae</taxon>
        <taxon>Streptophyta</taxon>
        <taxon>Embryophyta</taxon>
        <taxon>Tracheophyta</taxon>
        <taxon>Spermatophyta</taxon>
        <taxon>Magnoliopsida</taxon>
        <taxon>Ranunculales</taxon>
        <taxon>Menispermaceae</taxon>
        <taxon>Menispermoideae</taxon>
        <taxon>Cissampelideae</taxon>
        <taxon>Stephania</taxon>
    </lineage>
</organism>
<name>A0AAP0IJ47_9MAGN</name>
<dbReference type="SUPFAM" id="SSF53756">
    <property type="entry name" value="UDP-Glycosyltransferase/glycogen phosphorylase"/>
    <property type="match status" value="1"/>
</dbReference>
<dbReference type="AlphaFoldDB" id="A0AAP0IJ47"/>
<keyword evidence="4" id="KW-1185">Reference proteome</keyword>
<dbReference type="CDD" id="cd03784">
    <property type="entry name" value="GT1_Gtf-like"/>
    <property type="match status" value="1"/>
</dbReference>
<dbReference type="EMBL" id="JBBNAE010000006">
    <property type="protein sequence ID" value="KAK9116496.1"/>
    <property type="molecule type" value="Genomic_DNA"/>
</dbReference>
<dbReference type="PANTHER" id="PTHR11926">
    <property type="entry name" value="GLUCOSYL/GLUCURONOSYL TRANSFERASES"/>
    <property type="match status" value="1"/>
</dbReference>
<dbReference type="FunFam" id="3.40.50.2000:FF:000061">
    <property type="entry name" value="UDP-glycosyltransferase 83A1"/>
    <property type="match status" value="1"/>
</dbReference>
<evidence type="ECO:0000256" key="2">
    <source>
        <dbReference type="ARBA" id="ARBA00022679"/>
    </source>
</evidence>
<comment type="caution">
    <text evidence="3">The sequence shown here is derived from an EMBL/GenBank/DDBJ whole genome shotgun (WGS) entry which is preliminary data.</text>
</comment>
<reference evidence="3 4" key="1">
    <citation type="submission" date="2024-01" db="EMBL/GenBank/DDBJ databases">
        <title>Genome assemblies of Stephania.</title>
        <authorList>
            <person name="Yang L."/>
        </authorList>
    </citation>
    <scope>NUCLEOTIDE SEQUENCE [LARGE SCALE GENOMIC DNA]</scope>
    <source>
        <strain evidence="3">QJT</strain>
        <tissue evidence="3">Leaf</tissue>
    </source>
</reference>
<dbReference type="InterPro" id="IPR002213">
    <property type="entry name" value="UDP_glucos_trans"/>
</dbReference>
<dbReference type="Proteomes" id="UP001417504">
    <property type="component" value="Unassembled WGS sequence"/>
</dbReference>
<evidence type="ECO:0000313" key="4">
    <source>
        <dbReference type="Proteomes" id="UP001417504"/>
    </source>
</evidence>
<keyword evidence="2" id="KW-0808">Transferase</keyword>
<evidence type="ECO:0000313" key="3">
    <source>
        <dbReference type="EMBL" id="KAK9116496.1"/>
    </source>
</evidence>
<comment type="similarity">
    <text evidence="1">Belongs to the UDP-glycosyltransferase family.</text>
</comment>
<evidence type="ECO:0000256" key="1">
    <source>
        <dbReference type="ARBA" id="ARBA00009995"/>
    </source>
</evidence>
<dbReference type="Pfam" id="PF00201">
    <property type="entry name" value="UDPGT"/>
    <property type="match status" value="1"/>
</dbReference>
<proteinExistence type="inferred from homology"/>
<protein>
    <recommendedName>
        <fullName evidence="5">UDP-glycosyltransferase</fullName>
    </recommendedName>
</protein>
<dbReference type="Gene3D" id="3.40.50.2000">
    <property type="entry name" value="Glycogen Phosphorylase B"/>
    <property type="match status" value="2"/>
</dbReference>
<dbReference type="FunFam" id="3.40.50.2000:FF:000108">
    <property type="entry name" value="UDP-glycosyltransferase 83A1"/>
    <property type="match status" value="1"/>
</dbReference>
<dbReference type="GO" id="GO:0080043">
    <property type="term" value="F:quercetin 3-O-glucosyltransferase activity"/>
    <property type="evidence" value="ECO:0007669"/>
    <property type="project" value="TreeGrafter"/>
</dbReference>
<gene>
    <name evidence="3" type="ORF">Sjap_015443</name>
</gene>
<dbReference type="GO" id="GO:0080044">
    <property type="term" value="F:quercetin 7-O-glucosyltransferase activity"/>
    <property type="evidence" value="ECO:0007669"/>
    <property type="project" value="TreeGrafter"/>
</dbReference>
<evidence type="ECO:0008006" key="5">
    <source>
        <dbReference type="Google" id="ProtNLM"/>
    </source>
</evidence>
<accession>A0AAP0IJ47</accession>
<sequence>MDRPHVLVIPYPAQGHVKPLMELSHRLVEYGFKVTFLNTEFNHKRVMAAMSSRGDDKGGKICMAAIPDGFGLEEDRNQHGKLIESMWNNMPGYLEEFIGKMMSDSNESKIKCVITDWTMAWALKVAAKMGIPRAAFWSSSAAILASVLHLPKLIEDKIVNDNGVPYINNQMIKLSPSMPSMSTNQLVWMCMGKTNMQQEVFDLFIRINGTVELIDYFICNSFYELEPSVFELFPNVQPIGPLLASSPGNFWKEDSTCLSWLDQQTSRSVIYVAFGSFTIFNKQQFEELALGLELSGQPFLWVVRPDLTSGEAAVYPEGFIERVASRGRMVSWAPQKNVLAHPSIACFLSHCGWNSTTEGLSVGVPFLCWPYFADQFLNESYICDVWKVGLKLVSDENGVISRDEIKTKVDMLLGDNEIKTNTLKMKEQTMRSVSDDGTSTKNLEEFIQKIKS</sequence>